<dbReference type="KEGG" id="qsa:O6P43_032154"/>
<comment type="caution">
    <text evidence="1">The sequence shown here is derived from an EMBL/GenBank/DDBJ whole genome shotgun (WGS) entry which is preliminary data.</text>
</comment>
<proteinExistence type="predicted"/>
<reference evidence="1" key="1">
    <citation type="journal article" date="2023" name="Science">
        <title>Elucidation of the pathway for biosynthesis of saponin adjuvants from the soapbark tree.</title>
        <authorList>
            <person name="Reed J."/>
            <person name="Orme A."/>
            <person name="El-Demerdash A."/>
            <person name="Owen C."/>
            <person name="Martin L.B.B."/>
            <person name="Misra R.C."/>
            <person name="Kikuchi S."/>
            <person name="Rejzek M."/>
            <person name="Martin A.C."/>
            <person name="Harkess A."/>
            <person name="Leebens-Mack J."/>
            <person name="Louveau T."/>
            <person name="Stephenson M.J."/>
            <person name="Osbourn A."/>
        </authorList>
    </citation>
    <scope>NUCLEOTIDE SEQUENCE</scope>
    <source>
        <strain evidence="1">S10</strain>
    </source>
</reference>
<accession>A0AAD7P9F5</accession>
<name>A0AAD7P9F5_QUISA</name>
<evidence type="ECO:0000313" key="1">
    <source>
        <dbReference type="EMBL" id="KAJ7947338.1"/>
    </source>
</evidence>
<sequence>MYQEVLPLQSFLSLRAAARSSFQDVNQKILDATSSASGAFGLSLFQANSDAPVNAYCSSMASDHGHETPYEVS</sequence>
<gene>
    <name evidence="1" type="ORF">O6P43_032154</name>
</gene>
<protein>
    <submittedName>
        <fullName evidence="1">Phox domain containing protein</fullName>
    </submittedName>
</protein>
<evidence type="ECO:0000313" key="2">
    <source>
        <dbReference type="Proteomes" id="UP001163823"/>
    </source>
</evidence>
<dbReference type="AlphaFoldDB" id="A0AAD7P9F5"/>
<keyword evidence="2" id="KW-1185">Reference proteome</keyword>
<dbReference type="Proteomes" id="UP001163823">
    <property type="component" value="Chromosome 13"/>
</dbReference>
<dbReference type="EMBL" id="JARAOO010000013">
    <property type="protein sequence ID" value="KAJ7947338.1"/>
    <property type="molecule type" value="Genomic_DNA"/>
</dbReference>
<organism evidence="1 2">
    <name type="scientific">Quillaja saponaria</name>
    <name type="common">Soap bark tree</name>
    <dbReference type="NCBI Taxonomy" id="32244"/>
    <lineage>
        <taxon>Eukaryota</taxon>
        <taxon>Viridiplantae</taxon>
        <taxon>Streptophyta</taxon>
        <taxon>Embryophyta</taxon>
        <taxon>Tracheophyta</taxon>
        <taxon>Spermatophyta</taxon>
        <taxon>Magnoliopsida</taxon>
        <taxon>eudicotyledons</taxon>
        <taxon>Gunneridae</taxon>
        <taxon>Pentapetalae</taxon>
        <taxon>rosids</taxon>
        <taxon>fabids</taxon>
        <taxon>Fabales</taxon>
        <taxon>Quillajaceae</taxon>
        <taxon>Quillaja</taxon>
    </lineage>
</organism>